<evidence type="ECO:0000313" key="3">
    <source>
        <dbReference type="Proteomes" id="UP000054564"/>
    </source>
</evidence>
<gene>
    <name evidence="2" type="ORF">PSTG_04571</name>
</gene>
<keyword evidence="1" id="KW-0732">Signal</keyword>
<evidence type="ECO:0000313" key="2">
    <source>
        <dbReference type="EMBL" id="KNF02073.1"/>
    </source>
</evidence>
<proteinExistence type="predicted"/>
<reference evidence="3" key="1">
    <citation type="submission" date="2014-03" db="EMBL/GenBank/DDBJ databases">
        <title>The Genome Sequence of Puccinia striiformis f. sp. tritici PST-78.</title>
        <authorList>
            <consortium name="The Broad Institute Genome Sequencing Platform"/>
            <person name="Cuomo C."/>
            <person name="Hulbert S."/>
            <person name="Chen X."/>
            <person name="Walker B."/>
            <person name="Young S.K."/>
            <person name="Zeng Q."/>
            <person name="Gargeya S."/>
            <person name="Fitzgerald M."/>
            <person name="Haas B."/>
            <person name="Abouelleil A."/>
            <person name="Alvarado L."/>
            <person name="Arachchi H.M."/>
            <person name="Berlin A.M."/>
            <person name="Chapman S.B."/>
            <person name="Goldberg J."/>
            <person name="Griggs A."/>
            <person name="Gujja S."/>
            <person name="Hansen M."/>
            <person name="Howarth C."/>
            <person name="Imamovic A."/>
            <person name="Larimer J."/>
            <person name="McCowan C."/>
            <person name="Montmayeur A."/>
            <person name="Murphy C."/>
            <person name="Neiman D."/>
            <person name="Pearson M."/>
            <person name="Priest M."/>
            <person name="Roberts A."/>
            <person name="Saif S."/>
            <person name="Shea T."/>
            <person name="Sisk P."/>
            <person name="Sykes S."/>
            <person name="Wortman J."/>
            <person name="Nusbaum C."/>
            <person name="Birren B."/>
        </authorList>
    </citation>
    <scope>NUCLEOTIDE SEQUENCE [LARGE SCALE GENOMIC DNA]</scope>
    <source>
        <strain evidence="3">race PST-78</strain>
    </source>
</reference>
<dbReference type="Proteomes" id="UP000054564">
    <property type="component" value="Unassembled WGS sequence"/>
</dbReference>
<feature type="signal peptide" evidence="1">
    <location>
        <begin position="1"/>
        <end position="19"/>
    </location>
</feature>
<accession>A0A0L0VS16</accession>
<sequence length="255" mass="28279">MQIRQLFAVMGLCLSQSRAASVNSPSDDAIKSFVMLLTDREAPLESSPMVSKVSDAFRGKANQADVHQMSHELIGAFQPLLDVNHQRMHDAADGYAAFHETARSVELQPHPEVQARRLKKYQDYIYSAMKDIANDSKSLLTSEKLSEVHSKIHMVLGKKTGAGENPLKTLAEEAANLMTSKIPVTFEYLTKEDINKALMATNKDGVPPAQLLDGEALKRFIAPMMQKMQDHHNAHHQAHFHGAQFHQAHPPVLAA</sequence>
<dbReference type="AlphaFoldDB" id="A0A0L0VS16"/>
<keyword evidence="3" id="KW-1185">Reference proteome</keyword>
<comment type="caution">
    <text evidence="2">The sequence shown here is derived from an EMBL/GenBank/DDBJ whole genome shotgun (WGS) entry which is preliminary data.</text>
</comment>
<evidence type="ECO:0000256" key="1">
    <source>
        <dbReference type="SAM" id="SignalP"/>
    </source>
</evidence>
<organism evidence="2 3">
    <name type="scientific">Puccinia striiformis f. sp. tritici PST-78</name>
    <dbReference type="NCBI Taxonomy" id="1165861"/>
    <lineage>
        <taxon>Eukaryota</taxon>
        <taxon>Fungi</taxon>
        <taxon>Dikarya</taxon>
        <taxon>Basidiomycota</taxon>
        <taxon>Pucciniomycotina</taxon>
        <taxon>Pucciniomycetes</taxon>
        <taxon>Pucciniales</taxon>
        <taxon>Pucciniaceae</taxon>
        <taxon>Puccinia</taxon>
    </lineage>
</organism>
<protein>
    <submittedName>
        <fullName evidence="2">Uncharacterized protein</fullName>
    </submittedName>
</protein>
<name>A0A0L0VS16_9BASI</name>
<feature type="chain" id="PRO_5005550398" evidence="1">
    <location>
        <begin position="20"/>
        <end position="255"/>
    </location>
</feature>
<dbReference type="EMBL" id="AJIL01000025">
    <property type="protein sequence ID" value="KNF02073.1"/>
    <property type="molecule type" value="Genomic_DNA"/>
</dbReference>